<proteinExistence type="predicted"/>
<protein>
    <submittedName>
        <fullName evidence="1">Uncharacterized protein</fullName>
    </submittedName>
</protein>
<sequence>MAYNNHLATLMLLKCYAHAISRRGKARKVYVYGKEAPLLLTGDAEGEPSASVMLFRNGIQPRR</sequence>
<evidence type="ECO:0000313" key="2">
    <source>
        <dbReference type="Proteomes" id="UP000236163"/>
    </source>
</evidence>
<gene>
    <name evidence="1" type="ORF">RK55_016770</name>
</gene>
<accession>A0A2K0JHC3</accession>
<comment type="caution">
    <text evidence="1">The sequence shown here is derived from an EMBL/GenBank/DDBJ whole genome shotgun (WGS) entry which is preliminary data.</text>
</comment>
<dbReference type="Proteomes" id="UP000236163">
    <property type="component" value="Unassembled WGS sequence"/>
</dbReference>
<dbReference type="AlphaFoldDB" id="A0A2K0JHC3"/>
<dbReference type="EMBL" id="JWSP02000004">
    <property type="protein sequence ID" value="PNO34670.1"/>
    <property type="molecule type" value="Genomic_DNA"/>
</dbReference>
<name>A0A2K0JHC3_SALHO</name>
<evidence type="ECO:0000313" key="1">
    <source>
        <dbReference type="EMBL" id="PNO34670.1"/>
    </source>
</evidence>
<reference evidence="2" key="1">
    <citation type="submission" date="2017-12" db="EMBL/GenBank/DDBJ databases">
        <title>FDA dAtabase for Regulatory Grade micrObial Sequences (FDA-ARGOS): Supporting development and validation of Infectious Disease Dx tests.</title>
        <authorList>
            <person name="Sichtig H."/>
            <person name="Tallon L."/>
            <person name="Sadzewicz L."/>
            <person name="Sengamalay N."/>
            <person name="Nagaraj S."/>
            <person name="Vavikolanu K."/>
            <person name="Aluvathingal J."/>
            <person name="Nadendla S."/>
            <person name="Pirone D.C."/>
            <person name="Hoffman M."/>
            <person name="Muruvanda T."/>
            <person name="Allard M."/>
            <person name="Evans P."/>
        </authorList>
    </citation>
    <scope>NUCLEOTIDE SEQUENCE [LARGE SCALE GENOMIC DNA]</scope>
    <source>
        <strain evidence="2">FDAARGOS_55</strain>
    </source>
</reference>
<organism evidence="1 2">
    <name type="scientific">Salmonella enterica subsp. houtenae serovar 50:g,z51:-</name>
    <dbReference type="NCBI Taxonomy" id="1173947"/>
    <lineage>
        <taxon>Bacteria</taxon>
        <taxon>Pseudomonadati</taxon>
        <taxon>Pseudomonadota</taxon>
        <taxon>Gammaproteobacteria</taxon>
        <taxon>Enterobacterales</taxon>
        <taxon>Enterobacteriaceae</taxon>
        <taxon>Salmonella</taxon>
    </lineage>
</organism>